<dbReference type="Gene3D" id="3.30.200.20">
    <property type="entry name" value="Phosphorylase Kinase, domain 1"/>
    <property type="match status" value="1"/>
</dbReference>
<dbReference type="GO" id="GO:0016301">
    <property type="term" value="F:kinase activity"/>
    <property type="evidence" value="ECO:0007669"/>
    <property type="project" value="UniProtKB-KW"/>
</dbReference>
<dbReference type="InterPro" id="IPR017441">
    <property type="entry name" value="Protein_kinase_ATP_BS"/>
</dbReference>
<dbReference type="SUPFAM" id="SSF56112">
    <property type="entry name" value="Protein kinase-like (PK-like)"/>
    <property type="match status" value="1"/>
</dbReference>
<protein>
    <submittedName>
        <fullName evidence="6">Protein kinase family protein</fullName>
    </submittedName>
</protein>
<keyword evidence="6" id="KW-0418">Kinase</keyword>
<dbReference type="InterPro" id="IPR008271">
    <property type="entry name" value="Ser/Thr_kinase_AS"/>
</dbReference>
<dbReference type="InterPro" id="IPR000719">
    <property type="entry name" value="Prot_kinase_dom"/>
</dbReference>
<keyword evidence="7" id="KW-1185">Reference proteome</keyword>
<feature type="compositionally biased region" description="Polar residues" evidence="4">
    <location>
        <begin position="24"/>
        <end position="33"/>
    </location>
</feature>
<keyword evidence="2 3" id="KW-0067">ATP-binding</keyword>
<dbReference type="InterPro" id="IPR011009">
    <property type="entry name" value="Kinase-like_dom_sf"/>
</dbReference>
<sequence length="455" mass="50804">MTDEKTEKNNNNLGQRTDKKLSGKTHSSLHSTRGHSYTLMGTLLEDEYKHFAQQESIKKEGKSINKIILGKGSFGTVRLAQDEASGLFLVVKKIKPSKAKAKLTSADLDKLEIEQEIHEAIQQHQIKGTLSAIDMIRTVSSKNEETIYQIFPLASRGDGNNFIEKIAFNSGDTNKKLVPHLLLILAKTFADLHEHHIYHRDLKPENILITSQYEVVVADFGSAVIYNAQGKIQAYPNGDVMYNPPEFIKRLPTDTTYTPIPASYTEEDRIKLVDSWKLGFTIAPFIDPDLHELVQSLLQLPMKDSHPHATRLVAYQNFHLELDNKLHELGYTEEVIEALLGLLNPDYTKRLTPIEALTLLCSQELSQEIEAVVSHSAQQLSQLLAEAFTYVEMADSTPQTSASNASSSFFTPSTTPAQSIRSKPGPDGYEIFYPDDESPDLESEPDKPNPSGSQP</sequence>
<evidence type="ECO:0000313" key="7">
    <source>
        <dbReference type="Proteomes" id="UP001057474"/>
    </source>
</evidence>
<dbReference type="PROSITE" id="PS00107">
    <property type="entry name" value="PROTEIN_KINASE_ATP"/>
    <property type="match status" value="1"/>
</dbReference>
<dbReference type="CDD" id="cd00180">
    <property type="entry name" value="PKc"/>
    <property type="match status" value="1"/>
</dbReference>
<evidence type="ECO:0000259" key="5">
    <source>
        <dbReference type="PROSITE" id="PS50011"/>
    </source>
</evidence>
<keyword evidence="6" id="KW-0808">Transferase</keyword>
<dbReference type="PROSITE" id="PS00108">
    <property type="entry name" value="PROTEIN_KINASE_ST"/>
    <property type="match status" value="1"/>
</dbReference>
<dbReference type="RefSeq" id="WP_252580380.1">
    <property type="nucleotide sequence ID" value="NZ_CP071527.1"/>
</dbReference>
<feature type="region of interest" description="Disordered" evidence="4">
    <location>
        <begin position="399"/>
        <end position="455"/>
    </location>
</feature>
<dbReference type="EMBL" id="CP071527">
    <property type="protein sequence ID" value="USQ13989.1"/>
    <property type="molecule type" value="Genomic_DNA"/>
</dbReference>
<accession>A0ABY4Y8L9</accession>
<feature type="domain" description="Protein kinase" evidence="5">
    <location>
        <begin position="63"/>
        <end position="365"/>
    </location>
</feature>
<dbReference type="Gene3D" id="1.10.510.10">
    <property type="entry name" value="Transferase(Phosphotransferase) domain 1"/>
    <property type="match status" value="1"/>
</dbReference>
<organism evidence="6 7">
    <name type="scientific">Legionella lytica</name>
    <dbReference type="NCBI Taxonomy" id="96232"/>
    <lineage>
        <taxon>Bacteria</taxon>
        <taxon>Pseudomonadati</taxon>
        <taxon>Pseudomonadota</taxon>
        <taxon>Gammaproteobacteria</taxon>
        <taxon>Legionellales</taxon>
        <taxon>Legionellaceae</taxon>
        <taxon>Legionella</taxon>
    </lineage>
</organism>
<proteinExistence type="predicted"/>
<gene>
    <name evidence="6" type="ORF">J2N86_01175</name>
</gene>
<dbReference type="PROSITE" id="PS50011">
    <property type="entry name" value="PROTEIN_KINASE_DOM"/>
    <property type="match status" value="1"/>
</dbReference>
<dbReference type="PANTHER" id="PTHR44167:SF24">
    <property type="entry name" value="SERINE_THREONINE-PROTEIN KINASE CHK2"/>
    <property type="match status" value="1"/>
</dbReference>
<feature type="binding site" evidence="3">
    <location>
        <position position="93"/>
    </location>
    <ligand>
        <name>ATP</name>
        <dbReference type="ChEBI" id="CHEBI:30616"/>
    </ligand>
</feature>
<evidence type="ECO:0000313" key="6">
    <source>
        <dbReference type="EMBL" id="USQ13989.1"/>
    </source>
</evidence>
<keyword evidence="1 3" id="KW-0547">Nucleotide-binding</keyword>
<evidence type="ECO:0000256" key="3">
    <source>
        <dbReference type="PROSITE-ProRule" id="PRU10141"/>
    </source>
</evidence>
<evidence type="ECO:0000256" key="1">
    <source>
        <dbReference type="ARBA" id="ARBA00022741"/>
    </source>
</evidence>
<feature type="compositionally biased region" description="Low complexity" evidence="4">
    <location>
        <begin position="399"/>
        <end position="419"/>
    </location>
</feature>
<name>A0ABY4Y8L9_9GAMM</name>
<evidence type="ECO:0000256" key="4">
    <source>
        <dbReference type="SAM" id="MobiDB-lite"/>
    </source>
</evidence>
<dbReference type="Pfam" id="PF00069">
    <property type="entry name" value="Pkinase"/>
    <property type="match status" value="1"/>
</dbReference>
<dbReference type="Proteomes" id="UP001057474">
    <property type="component" value="Chromosome"/>
</dbReference>
<reference evidence="6" key="1">
    <citation type="submission" date="2021-03" db="EMBL/GenBank/DDBJ databases">
        <title>Legionella lytica PCM 2298.</title>
        <authorList>
            <person name="Koper P."/>
        </authorList>
    </citation>
    <scope>NUCLEOTIDE SEQUENCE</scope>
    <source>
        <strain evidence="6">PCM 2298</strain>
    </source>
</reference>
<dbReference type="SMART" id="SM00220">
    <property type="entry name" value="S_TKc"/>
    <property type="match status" value="1"/>
</dbReference>
<evidence type="ECO:0000256" key="2">
    <source>
        <dbReference type="ARBA" id="ARBA00022840"/>
    </source>
</evidence>
<feature type="region of interest" description="Disordered" evidence="4">
    <location>
        <begin position="1"/>
        <end position="33"/>
    </location>
</feature>
<feature type="compositionally biased region" description="Acidic residues" evidence="4">
    <location>
        <begin position="433"/>
        <end position="443"/>
    </location>
</feature>
<dbReference type="PANTHER" id="PTHR44167">
    <property type="entry name" value="OVARIAN-SPECIFIC SERINE/THREONINE-PROTEIN KINASE LOK-RELATED"/>
    <property type="match status" value="1"/>
</dbReference>